<accession>A0A1M4SVJ0</accession>
<dbReference type="EMBL" id="FQTY01000001">
    <property type="protein sequence ID" value="SHE36156.1"/>
    <property type="molecule type" value="Genomic_DNA"/>
</dbReference>
<dbReference type="SMART" id="SM01133">
    <property type="entry name" value="DeoC"/>
    <property type="match status" value="1"/>
</dbReference>
<organism evidence="8 9">
    <name type="scientific">Tissierella praeacuta DSM 18095</name>
    <dbReference type="NCBI Taxonomy" id="1123404"/>
    <lineage>
        <taxon>Bacteria</taxon>
        <taxon>Bacillati</taxon>
        <taxon>Bacillota</taxon>
        <taxon>Tissierellia</taxon>
        <taxon>Tissierellales</taxon>
        <taxon>Tissierellaceae</taxon>
        <taxon>Tissierella</taxon>
    </lineage>
</organism>
<name>A0A1M4SVJ0_9FIRM</name>
<dbReference type="GO" id="GO:0016052">
    <property type="term" value="P:carbohydrate catabolic process"/>
    <property type="evidence" value="ECO:0007669"/>
    <property type="project" value="TreeGrafter"/>
</dbReference>
<dbReference type="CDD" id="cd00959">
    <property type="entry name" value="DeoC"/>
    <property type="match status" value="1"/>
</dbReference>
<dbReference type="Gene3D" id="3.20.20.70">
    <property type="entry name" value="Aldolase class I"/>
    <property type="match status" value="1"/>
</dbReference>
<sequence>MSNILGMIDHTMLKPDATKDMIEELCKEAMENKFAAVCVNPCYVKLCKDILRSSDVKVATVIGFPLGANTKEVKAFETMDAIKNGADEVDMVINIGALKIKNYELVKEDIEEVVKAAKDKALVKVIIETCLLTDEEKIKACEISMIAGADFVKTSTGFSTGGATVDDVKLMKSIVGDKLEVKASGGVRDIDSAKKMIEAGATRLGTSSGVKIAKEI</sequence>
<evidence type="ECO:0000256" key="5">
    <source>
        <dbReference type="ARBA" id="ARBA00048791"/>
    </source>
</evidence>
<keyword evidence="4 7" id="KW-0704">Schiff base</keyword>
<dbReference type="SUPFAM" id="SSF51569">
    <property type="entry name" value="Aldolase"/>
    <property type="match status" value="1"/>
</dbReference>
<dbReference type="FunFam" id="3.20.20.70:FF:000044">
    <property type="entry name" value="Deoxyribose-phosphate aldolase"/>
    <property type="match status" value="1"/>
</dbReference>
<evidence type="ECO:0000256" key="1">
    <source>
        <dbReference type="ARBA" id="ARBA00010936"/>
    </source>
</evidence>
<comment type="function">
    <text evidence="6 7">Catalyzes a reversible aldol reaction between acetaldehyde and D-glyceraldehyde 3-phosphate to generate 2-deoxy-D-ribose 5-phosphate.</text>
</comment>
<dbReference type="GO" id="GO:0005737">
    <property type="term" value="C:cytoplasm"/>
    <property type="evidence" value="ECO:0007669"/>
    <property type="project" value="UniProtKB-SubCell"/>
</dbReference>
<dbReference type="UniPathway" id="UPA00002">
    <property type="reaction ID" value="UER00468"/>
</dbReference>
<feature type="active site" description="Proton donor/acceptor" evidence="7">
    <location>
        <position position="90"/>
    </location>
</feature>
<evidence type="ECO:0000256" key="6">
    <source>
        <dbReference type="ARBA" id="ARBA00056337"/>
    </source>
</evidence>
<dbReference type="EC" id="4.1.2.4" evidence="7"/>
<evidence type="ECO:0000313" key="8">
    <source>
        <dbReference type="EMBL" id="SHE36156.1"/>
    </source>
</evidence>
<comment type="similarity">
    <text evidence="1 7">Belongs to the DeoC/FbaB aldolase family. DeoC type 1 subfamily.</text>
</comment>
<dbReference type="GO" id="GO:0006018">
    <property type="term" value="P:2-deoxyribose 1-phosphate catabolic process"/>
    <property type="evidence" value="ECO:0007669"/>
    <property type="project" value="UniProtKB-UniRule"/>
</dbReference>
<keyword evidence="9" id="KW-1185">Reference proteome</keyword>
<dbReference type="AlphaFoldDB" id="A0A1M4SVJ0"/>
<gene>
    <name evidence="7" type="primary">deoC</name>
    <name evidence="8" type="ORF">SAMN02745784_00515</name>
</gene>
<dbReference type="RefSeq" id="WP_072972760.1">
    <property type="nucleotide sequence ID" value="NZ_FQTY01000001.1"/>
</dbReference>
<dbReference type="STRING" id="1123404.SAMN02745784_00515"/>
<dbReference type="Proteomes" id="UP000184114">
    <property type="component" value="Unassembled WGS sequence"/>
</dbReference>
<dbReference type="GO" id="GO:0009264">
    <property type="term" value="P:deoxyribonucleotide catabolic process"/>
    <property type="evidence" value="ECO:0007669"/>
    <property type="project" value="UniProtKB-UniRule"/>
</dbReference>
<feature type="active site" description="Schiff-base intermediate with acetaldehyde" evidence="7">
    <location>
        <position position="153"/>
    </location>
</feature>
<evidence type="ECO:0000256" key="7">
    <source>
        <dbReference type="HAMAP-Rule" id="MF_00114"/>
    </source>
</evidence>
<comment type="catalytic activity">
    <reaction evidence="5 7">
        <text>2-deoxy-D-ribose 5-phosphate = D-glyceraldehyde 3-phosphate + acetaldehyde</text>
        <dbReference type="Rhea" id="RHEA:12821"/>
        <dbReference type="ChEBI" id="CHEBI:15343"/>
        <dbReference type="ChEBI" id="CHEBI:59776"/>
        <dbReference type="ChEBI" id="CHEBI:62877"/>
        <dbReference type="EC" id="4.1.2.4"/>
    </reaction>
</comment>
<dbReference type="PANTHER" id="PTHR10889:SF1">
    <property type="entry name" value="DEOXYRIBOSE-PHOSPHATE ALDOLASE"/>
    <property type="match status" value="1"/>
</dbReference>
<dbReference type="InterPro" id="IPR013785">
    <property type="entry name" value="Aldolase_TIM"/>
</dbReference>
<evidence type="ECO:0000313" key="9">
    <source>
        <dbReference type="Proteomes" id="UP000184114"/>
    </source>
</evidence>
<feature type="active site" description="Proton donor/acceptor" evidence="7">
    <location>
        <position position="182"/>
    </location>
</feature>
<evidence type="ECO:0000256" key="2">
    <source>
        <dbReference type="ARBA" id="ARBA00022490"/>
    </source>
</evidence>
<dbReference type="GeneID" id="90995199"/>
<dbReference type="PIRSF" id="PIRSF001357">
    <property type="entry name" value="DeoC"/>
    <property type="match status" value="1"/>
</dbReference>
<keyword evidence="2 7" id="KW-0963">Cytoplasm</keyword>
<keyword evidence="3 7" id="KW-0456">Lyase</keyword>
<reference evidence="9" key="1">
    <citation type="submission" date="2016-11" db="EMBL/GenBank/DDBJ databases">
        <authorList>
            <person name="Varghese N."/>
            <person name="Submissions S."/>
        </authorList>
    </citation>
    <scope>NUCLEOTIDE SEQUENCE [LARGE SCALE GENOMIC DNA]</scope>
    <source>
        <strain evidence="9">DSM 18095</strain>
    </source>
</reference>
<proteinExistence type="inferred from homology"/>
<dbReference type="InterPro" id="IPR011343">
    <property type="entry name" value="DeoC"/>
</dbReference>
<dbReference type="PANTHER" id="PTHR10889">
    <property type="entry name" value="DEOXYRIBOSE-PHOSPHATE ALDOLASE"/>
    <property type="match status" value="1"/>
</dbReference>
<dbReference type="Pfam" id="PF01791">
    <property type="entry name" value="DeoC"/>
    <property type="match status" value="1"/>
</dbReference>
<dbReference type="InterPro" id="IPR002915">
    <property type="entry name" value="DeoC/FbaB/LacD_aldolase"/>
</dbReference>
<comment type="subcellular location">
    <subcellularLocation>
        <location evidence="7">Cytoplasm</location>
    </subcellularLocation>
</comment>
<dbReference type="GO" id="GO:0004139">
    <property type="term" value="F:deoxyribose-phosphate aldolase activity"/>
    <property type="evidence" value="ECO:0007669"/>
    <property type="project" value="UniProtKB-UniRule"/>
</dbReference>
<evidence type="ECO:0000256" key="3">
    <source>
        <dbReference type="ARBA" id="ARBA00023239"/>
    </source>
</evidence>
<evidence type="ECO:0000256" key="4">
    <source>
        <dbReference type="ARBA" id="ARBA00023270"/>
    </source>
</evidence>
<dbReference type="NCBIfam" id="TIGR00126">
    <property type="entry name" value="deoC"/>
    <property type="match status" value="1"/>
</dbReference>
<comment type="pathway">
    <text evidence="7">Carbohydrate degradation; 2-deoxy-D-ribose 1-phosphate degradation; D-glyceraldehyde 3-phosphate and acetaldehyde from 2-deoxy-alpha-D-ribose 1-phosphate: step 2/2.</text>
</comment>
<dbReference type="InterPro" id="IPR028581">
    <property type="entry name" value="DeoC_typeI"/>
</dbReference>
<dbReference type="HAMAP" id="MF_00114">
    <property type="entry name" value="DeoC_type1"/>
    <property type="match status" value="1"/>
</dbReference>
<protein>
    <recommendedName>
        <fullName evidence="7">Deoxyribose-phosphate aldolase</fullName>
        <shortName evidence="7">DERA</shortName>
        <ecNumber evidence="7">4.1.2.4</ecNumber>
    </recommendedName>
    <alternativeName>
        <fullName evidence="7">2-deoxy-D-ribose 5-phosphate aldolase</fullName>
    </alternativeName>
    <alternativeName>
        <fullName evidence="7">Phosphodeoxyriboaldolase</fullName>
        <shortName evidence="7">Deoxyriboaldolase</shortName>
    </alternativeName>
</protein>